<proteinExistence type="predicted"/>
<protein>
    <recommendedName>
        <fullName evidence="4">Lipoprotein</fullName>
    </recommendedName>
</protein>
<accession>A0A8R2JQL1</accession>
<evidence type="ECO:0000313" key="2">
    <source>
        <dbReference type="EnsemblMetazoa" id="XP_029344693.1"/>
    </source>
</evidence>
<keyword evidence="1" id="KW-0732">Signal</keyword>
<dbReference type="GeneID" id="107884241"/>
<evidence type="ECO:0008006" key="4">
    <source>
        <dbReference type="Google" id="ProtNLM"/>
    </source>
</evidence>
<dbReference type="EnsemblMetazoa" id="XM_029488833.1">
    <property type="protein sequence ID" value="XP_029344693.1"/>
    <property type="gene ID" value="LOC107884241"/>
</dbReference>
<feature type="signal peptide" evidence="1">
    <location>
        <begin position="1"/>
        <end position="20"/>
    </location>
</feature>
<evidence type="ECO:0000256" key="1">
    <source>
        <dbReference type="SAM" id="SignalP"/>
    </source>
</evidence>
<reference evidence="2" key="2">
    <citation type="submission" date="2022-06" db="UniProtKB">
        <authorList>
            <consortium name="EnsemblMetazoa"/>
        </authorList>
    </citation>
    <scope>IDENTIFICATION</scope>
</reference>
<organism evidence="2 3">
    <name type="scientific">Acyrthosiphon pisum</name>
    <name type="common">Pea aphid</name>
    <dbReference type="NCBI Taxonomy" id="7029"/>
    <lineage>
        <taxon>Eukaryota</taxon>
        <taxon>Metazoa</taxon>
        <taxon>Ecdysozoa</taxon>
        <taxon>Arthropoda</taxon>
        <taxon>Hexapoda</taxon>
        <taxon>Insecta</taxon>
        <taxon>Pterygota</taxon>
        <taxon>Neoptera</taxon>
        <taxon>Paraneoptera</taxon>
        <taxon>Hemiptera</taxon>
        <taxon>Sternorrhyncha</taxon>
        <taxon>Aphidomorpha</taxon>
        <taxon>Aphidoidea</taxon>
        <taxon>Aphididae</taxon>
        <taxon>Macrosiphini</taxon>
        <taxon>Acyrthosiphon</taxon>
    </lineage>
</organism>
<name>A0A8R2JQL1_ACYPI</name>
<feature type="chain" id="PRO_5035780942" description="Lipoprotein" evidence="1">
    <location>
        <begin position="21"/>
        <end position="118"/>
    </location>
</feature>
<dbReference type="Proteomes" id="UP000007819">
    <property type="component" value="Chromosome A1"/>
</dbReference>
<dbReference type="RefSeq" id="XP_029344693.1">
    <property type="nucleotide sequence ID" value="XM_029488833.1"/>
</dbReference>
<keyword evidence="3" id="KW-1185">Reference proteome</keyword>
<dbReference type="AlphaFoldDB" id="A0A8R2JQL1"/>
<sequence>MISYKVLITVTVIYIISCSGSVEECEEKLQEIGFSNSSFMSYCFARQFPGILQFKSLVIRNQDPILSEFEVEFFSTFRNKFKKGEDKLKTPKEYCEGLTNYFIVQPKPIIKGKYLYYY</sequence>
<reference evidence="3" key="1">
    <citation type="submission" date="2010-06" db="EMBL/GenBank/DDBJ databases">
        <authorList>
            <person name="Jiang H."/>
            <person name="Abraham K."/>
            <person name="Ali S."/>
            <person name="Alsbrooks S.L."/>
            <person name="Anim B.N."/>
            <person name="Anosike U.S."/>
            <person name="Attaway T."/>
            <person name="Bandaranaike D.P."/>
            <person name="Battles P.K."/>
            <person name="Bell S.N."/>
            <person name="Bell A.V."/>
            <person name="Beltran B."/>
            <person name="Bickham C."/>
            <person name="Bustamante Y."/>
            <person name="Caleb T."/>
            <person name="Canada A."/>
            <person name="Cardenas V."/>
            <person name="Carter K."/>
            <person name="Chacko J."/>
            <person name="Chandrabose M.N."/>
            <person name="Chavez D."/>
            <person name="Chavez A."/>
            <person name="Chen L."/>
            <person name="Chu H.-S."/>
            <person name="Claassen K.J."/>
            <person name="Cockrell R."/>
            <person name="Collins M."/>
            <person name="Cooper J.A."/>
            <person name="Cree A."/>
            <person name="Curry S.M."/>
            <person name="Da Y."/>
            <person name="Dao M.D."/>
            <person name="Das B."/>
            <person name="Davila M.-L."/>
            <person name="Davy-Carroll L."/>
            <person name="Denson S."/>
            <person name="Dinh H."/>
            <person name="Ebong V.E."/>
            <person name="Edwards J.R."/>
            <person name="Egan A."/>
            <person name="El-Daye J."/>
            <person name="Escobedo L."/>
            <person name="Fernandez S."/>
            <person name="Fernando P.R."/>
            <person name="Flagg N."/>
            <person name="Forbes L.D."/>
            <person name="Fowler R.G."/>
            <person name="Fu Q."/>
            <person name="Gabisi R.A."/>
            <person name="Ganer J."/>
            <person name="Garbino Pronczuk A."/>
            <person name="Garcia R.M."/>
            <person name="Garner T."/>
            <person name="Garrett T.E."/>
            <person name="Gonzalez D.A."/>
            <person name="Hamid H."/>
            <person name="Hawkins E.S."/>
            <person name="Hirani K."/>
            <person name="Hogues M.E."/>
            <person name="Hollins B."/>
            <person name="Hsiao C.-H."/>
            <person name="Jabil R."/>
            <person name="James M.L."/>
            <person name="Jhangiani S.N."/>
            <person name="Johnson B."/>
            <person name="Johnson Q."/>
            <person name="Joshi V."/>
            <person name="Kalu J.B."/>
            <person name="Kam C."/>
            <person name="Kashfia A."/>
            <person name="Keebler J."/>
            <person name="Kisamo H."/>
            <person name="Kovar C.L."/>
            <person name="Lago L.A."/>
            <person name="Lai C.-Y."/>
            <person name="Laidlaw J."/>
            <person name="Lara F."/>
            <person name="Le T.-K."/>
            <person name="Lee S.L."/>
            <person name="Legall F.H."/>
            <person name="Lemon S.J."/>
            <person name="Lewis L.R."/>
            <person name="Li B."/>
            <person name="Liu Y."/>
            <person name="Liu Y.-S."/>
            <person name="Lopez J."/>
            <person name="Lozado R.J."/>
            <person name="Lu J."/>
            <person name="Madu R.C."/>
            <person name="Maheshwari M."/>
            <person name="Maheshwari R."/>
            <person name="Malloy K."/>
            <person name="Martinez E."/>
            <person name="Mathew T."/>
            <person name="Mercado I.C."/>
            <person name="Mercado C."/>
            <person name="Meyer B."/>
            <person name="Montgomery K."/>
            <person name="Morgan M.B."/>
            <person name="Munidasa M."/>
            <person name="Nazareth L.V."/>
            <person name="Nelson J."/>
            <person name="Ng B.M."/>
            <person name="Nguyen N.B."/>
            <person name="Nguyen P.Q."/>
            <person name="Nguyen T."/>
            <person name="Obregon M."/>
            <person name="Okwuonu G.O."/>
            <person name="Onwere C.G."/>
            <person name="Orozco G."/>
            <person name="Parra A."/>
            <person name="Patel S."/>
            <person name="Patil S."/>
            <person name="Perez A."/>
            <person name="Perez Y."/>
            <person name="Pham C."/>
            <person name="Primus E.L."/>
            <person name="Pu L.-L."/>
            <person name="Puazo M."/>
            <person name="Qin X."/>
            <person name="Quiroz J.B."/>
            <person name="Reese J."/>
            <person name="Richards S."/>
            <person name="Rives C.M."/>
            <person name="Robberts R."/>
            <person name="Ruiz S.J."/>
            <person name="Ruiz M.J."/>
            <person name="Santibanez J."/>
            <person name="Schneider B.W."/>
            <person name="Sisson I."/>
            <person name="Smith M."/>
            <person name="Sodergren E."/>
            <person name="Song X.-Z."/>
            <person name="Song B.B."/>
            <person name="Summersgill H."/>
            <person name="Thelus R."/>
            <person name="Thornton R.D."/>
            <person name="Trejos Z.Y."/>
            <person name="Usmani K."/>
            <person name="Vattathil S."/>
            <person name="Villasana D."/>
            <person name="Walker D.L."/>
            <person name="Wang S."/>
            <person name="Wang K."/>
            <person name="White C.S."/>
            <person name="Williams A.C."/>
            <person name="Williamson J."/>
            <person name="Wilson K."/>
            <person name="Woghiren I.O."/>
            <person name="Woodworth J.R."/>
            <person name="Worley K.C."/>
            <person name="Wright R.A."/>
            <person name="Wu W."/>
            <person name="Young L."/>
            <person name="Zhang L."/>
            <person name="Zhang J."/>
            <person name="Zhu Y."/>
            <person name="Muzny D.M."/>
            <person name="Weinstock G."/>
            <person name="Gibbs R.A."/>
        </authorList>
    </citation>
    <scope>NUCLEOTIDE SEQUENCE [LARGE SCALE GENOMIC DNA]</scope>
    <source>
        <strain evidence="3">LSR1</strain>
    </source>
</reference>
<evidence type="ECO:0000313" key="3">
    <source>
        <dbReference type="Proteomes" id="UP000007819"/>
    </source>
</evidence>